<keyword evidence="3 5" id="KW-1133">Transmembrane helix</keyword>
<evidence type="ECO:0000256" key="1">
    <source>
        <dbReference type="ARBA" id="ARBA00004141"/>
    </source>
</evidence>
<dbReference type="EMBL" id="FOZZ01000002">
    <property type="protein sequence ID" value="SFS50423.1"/>
    <property type="molecule type" value="Genomic_DNA"/>
</dbReference>
<dbReference type="RefSeq" id="WP_093363819.1">
    <property type="nucleotide sequence ID" value="NZ_FOZZ01000002.1"/>
</dbReference>
<evidence type="ECO:0000256" key="5">
    <source>
        <dbReference type="SAM" id="Phobius"/>
    </source>
</evidence>
<accession>A0A1I6QD46</accession>
<keyword evidence="4 5" id="KW-0472">Membrane</keyword>
<sequence>MKTSENLTPTNNIEEGKTIAIISYLTIIGLIAAFVMNKDKNNAFAQFHIRQSVGLTILSFVSGLLNFIPFIGWIIGIVTFVIFIAFLVMGIMSALNGSTKPVPLVGEKIQETFKSL</sequence>
<feature type="transmembrane region" description="Helical" evidence="5">
    <location>
        <begin position="71"/>
        <end position="95"/>
    </location>
</feature>
<keyword evidence="7" id="KW-1185">Reference proteome</keyword>
<dbReference type="Proteomes" id="UP000198785">
    <property type="component" value="Unassembled WGS sequence"/>
</dbReference>
<comment type="subcellular location">
    <subcellularLocation>
        <location evidence="1">Membrane</location>
        <topology evidence="1">Multi-pass membrane protein</topology>
    </subcellularLocation>
</comment>
<dbReference type="STRING" id="683125.SAMN05660206_102281"/>
<feature type="transmembrane region" description="Helical" evidence="5">
    <location>
        <begin position="47"/>
        <end position="65"/>
    </location>
</feature>
<evidence type="ECO:0000256" key="2">
    <source>
        <dbReference type="ARBA" id="ARBA00022692"/>
    </source>
</evidence>
<evidence type="ECO:0000313" key="7">
    <source>
        <dbReference type="Proteomes" id="UP000198785"/>
    </source>
</evidence>
<dbReference type="Pfam" id="PF09685">
    <property type="entry name" value="MamF_MmsF"/>
    <property type="match status" value="1"/>
</dbReference>
<name>A0A1I6QD46_9SPHI</name>
<evidence type="ECO:0008006" key="8">
    <source>
        <dbReference type="Google" id="ProtNLM"/>
    </source>
</evidence>
<dbReference type="AlphaFoldDB" id="A0A1I6QD46"/>
<evidence type="ECO:0000313" key="6">
    <source>
        <dbReference type="EMBL" id="SFS50423.1"/>
    </source>
</evidence>
<reference evidence="6 7" key="1">
    <citation type="submission" date="2016-10" db="EMBL/GenBank/DDBJ databases">
        <authorList>
            <person name="de Groot N.N."/>
        </authorList>
    </citation>
    <scope>NUCLEOTIDE SEQUENCE [LARGE SCALE GENOMIC DNA]</scope>
    <source>
        <strain evidence="6 7">DSM 22789</strain>
    </source>
</reference>
<protein>
    <recommendedName>
        <fullName evidence="8">Chloroplast import component protein (Tic20)</fullName>
    </recommendedName>
</protein>
<dbReference type="OrthoDB" id="6400719at2"/>
<feature type="transmembrane region" description="Helical" evidence="5">
    <location>
        <begin position="18"/>
        <end position="35"/>
    </location>
</feature>
<evidence type="ECO:0000256" key="3">
    <source>
        <dbReference type="ARBA" id="ARBA00022989"/>
    </source>
</evidence>
<organism evidence="6 7">
    <name type="scientific">Sphingobacterium wenxiniae</name>
    <dbReference type="NCBI Taxonomy" id="683125"/>
    <lineage>
        <taxon>Bacteria</taxon>
        <taxon>Pseudomonadati</taxon>
        <taxon>Bacteroidota</taxon>
        <taxon>Sphingobacteriia</taxon>
        <taxon>Sphingobacteriales</taxon>
        <taxon>Sphingobacteriaceae</taxon>
        <taxon>Sphingobacterium</taxon>
    </lineage>
</organism>
<dbReference type="InterPro" id="IPR019109">
    <property type="entry name" value="MamF_MmsF"/>
</dbReference>
<proteinExistence type="predicted"/>
<keyword evidence="2 5" id="KW-0812">Transmembrane</keyword>
<gene>
    <name evidence="6" type="ORF">SAMN05660206_102281</name>
</gene>
<evidence type="ECO:0000256" key="4">
    <source>
        <dbReference type="ARBA" id="ARBA00023136"/>
    </source>
</evidence>